<dbReference type="Proteomes" id="UP000317648">
    <property type="component" value="Chromosome"/>
</dbReference>
<proteinExistence type="predicted"/>
<dbReference type="EMBL" id="CP036433">
    <property type="protein sequence ID" value="QDU98783.1"/>
    <property type="molecule type" value="Genomic_DNA"/>
</dbReference>
<keyword evidence="2" id="KW-0808">Transferase</keyword>
<evidence type="ECO:0000259" key="1">
    <source>
        <dbReference type="Pfam" id="PF03781"/>
    </source>
</evidence>
<dbReference type="Pfam" id="PF03781">
    <property type="entry name" value="FGE-sulfatase"/>
    <property type="match status" value="1"/>
</dbReference>
<dbReference type="InterPro" id="IPR016187">
    <property type="entry name" value="CTDL_fold"/>
</dbReference>
<dbReference type="PANTHER" id="PTHR23150:SF19">
    <property type="entry name" value="FORMYLGLYCINE-GENERATING ENZYME"/>
    <property type="match status" value="1"/>
</dbReference>
<protein>
    <submittedName>
        <fullName evidence="2">Serine/threonine-protein kinase pkn1</fullName>
        <ecNumber evidence="2">2.7.11.1</ecNumber>
    </submittedName>
</protein>
<keyword evidence="2" id="KW-0418">Kinase</keyword>
<reference evidence="2 3" key="1">
    <citation type="submission" date="2019-02" db="EMBL/GenBank/DDBJ databases">
        <title>Deep-cultivation of Planctomycetes and their phenomic and genomic characterization uncovers novel biology.</title>
        <authorList>
            <person name="Wiegand S."/>
            <person name="Jogler M."/>
            <person name="Boedeker C."/>
            <person name="Pinto D."/>
            <person name="Vollmers J."/>
            <person name="Rivas-Marin E."/>
            <person name="Kohn T."/>
            <person name="Peeters S.H."/>
            <person name="Heuer A."/>
            <person name="Rast P."/>
            <person name="Oberbeckmann S."/>
            <person name="Bunk B."/>
            <person name="Jeske O."/>
            <person name="Meyerdierks A."/>
            <person name="Storesund J.E."/>
            <person name="Kallscheuer N."/>
            <person name="Luecker S."/>
            <person name="Lage O.M."/>
            <person name="Pohl T."/>
            <person name="Merkel B.J."/>
            <person name="Hornburger P."/>
            <person name="Mueller R.-W."/>
            <person name="Bruemmer F."/>
            <person name="Labrenz M."/>
            <person name="Spormann A.M."/>
            <person name="Op den Camp H."/>
            <person name="Overmann J."/>
            <person name="Amann R."/>
            <person name="Jetten M.S.M."/>
            <person name="Mascher T."/>
            <person name="Medema M.H."/>
            <person name="Devos D.P."/>
            <person name="Kaster A.-K."/>
            <person name="Ovreas L."/>
            <person name="Rohde M."/>
            <person name="Galperin M.Y."/>
            <person name="Jogler C."/>
        </authorList>
    </citation>
    <scope>NUCLEOTIDE SEQUENCE [LARGE SCALE GENOMIC DNA]</scope>
    <source>
        <strain evidence="2 3">Pla85_3_4</strain>
    </source>
</reference>
<gene>
    <name evidence="2" type="primary">pkn1_17</name>
    <name evidence="2" type="ORF">Pla8534_66570</name>
</gene>
<keyword evidence="3" id="KW-1185">Reference proteome</keyword>
<dbReference type="InterPro" id="IPR042095">
    <property type="entry name" value="SUMF_sf"/>
</dbReference>
<accession>A0A518E407</accession>
<dbReference type="PANTHER" id="PTHR23150">
    <property type="entry name" value="SULFATASE MODIFYING FACTOR 1, 2"/>
    <property type="match status" value="1"/>
</dbReference>
<dbReference type="Gene3D" id="3.90.1580.10">
    <property type="entry name" value="paralog of FGE (formylglycine-generating enzyme)"/>
    <property type="match status" value="1"/>
</dbReference>
<dbReference type="GO" id="GO:0120147">
    <property type="term" value="F:formylglycine-generating oxidase activity"/>
    <property type="evidence" value="ECO:0007669"/>
    <property type="project" value="TreeGrafter"/>
</dbReference>
<dbReference type="InterPro" id="IPR005532">
    <property type="entry name" value="SUMF_dom"/>
</dbReference>
<dbReference type="AlphaFoldDB" id="A0A518E407"/>
<dbReference type="InterPro" id="IPR051043">
    <property type="entry name" value="Sulfatase_Mod_Factor_Kinase"/>
</dbReference>
<evidence type="ECO:0000313" key="3">
    <source>
        <dbReference type="Proteomes" id="UP000317648"/>
    </source>
</evidence>
<dbReference type="SUPFAM" id="SSF56436">
    <property type="entry name" value="C-type lectin-like"/>
    <property type="match status" value="1"/>
</dbReference>
<feature type="domain" description="Sulfatase-modifying factor enzyme-like" evidence="1">
    <location>
        <begin position="1"/>
        <end position="219"/>
    </location>
</feature>
<organism evidence="2 3">
    <name type="scientific">Lignipirellula cremea</name>
    <dbReference type="NCBI Taxonomy" id="2528010"/>
    <lineage>
        <taxon>Bacteria</taxon>
        <taxon>Pseudomonadati</taxon>
        <taxon>Planctomycetota</taxon>
        <taxon>Planctomycetia</taxon>
        <taxon>Pirellulales</taxon>
        <taxon>Pirellulaceae</taxon>
        <taxon>Lignipirellula</taxon>
    </lineage>
</organism>
<dbReference type="KEGG" id="lcre:Pla8534_66570"/>
<evidence type="ECO:0000313" key="2">
    <source>
        <dbReference type="EMBL" id="QDU98783.1"/>
    </source>
</evidence>
<dbReference type="EC" id="2.7.11.1" evidence="2"/>
<name>A0A518E407_9BACT</name>
<dbReference type="GO" id="GO:0004674">
    <property type="term" value="F:protein serine/threonine kinase activity"/>
    <property type="evidence" value="ECO:0007669"/>
    <property type="project" value="UniProtKB-EC"/>
</dbReference>
<sequence length="239" mass="26389">MGSPATEEDGENDEDQVAVTLTQGFYLGETEVTQAQWSAVMGTKPWSEKTFSKEGPAYPASYISWDDAVEYCTKLTEQEQAAGRLTKDWRYALPTEAQWEFACRAGTTTAHYCGDDSAQLGDYAWFEENASDAGEKYAHEVGSKKPNAWSLYDMHGNVWEWCRDAYSELPGGIDPASVTGSLRVGRGGSWNCTARYCRSAFRSWLDPSFRDSYLGFRLAAVPVGGAEQEPVSGAESESR</sequence>